<sequence length="432" mass="45811">MAAYFGSANDKMRNTMSTQAGELGPVSRSSTWRTPAIIILCGCAIGMLGFGPRSALGFFVQPMSHEYAWGRDVFGLAIAFQNLLWGLGQPIAGAVADRFGLFRVMCVGALLYAGGLLLMRYSSTPLSLNLGAGVMVGFGLAGCSFNLVLSAFSKLLPAEKRGLALGAGTAAGSFGQFLFAPIGVALIDNFGWQQALSVFGFLMLLIIPLSLALSTPPVASTANAAPADEQTFMKALAEAFGHRSYVLLVLGFFTCGFQLAFITVHLPAFLVDRGISTQTGGWVIAAIGLFNIIGSLSVGYLQNSLPKRYILSTIYFTRALATLAFISFPITPFSAIAFGAVSGLTWLSTVPPTSALVALMFGTRWLATLYGFAFVSHQVGGFLGVWLGGVVFERFGSYTPIWWLSILFGVLSALINLPIVEKPVERAVAQPA</sequence>
<evidence type="ECO:0000256" key="3">
    <source>
        <dbReference type="ARBA" id="ARBA00023136"/>
    </source>
</evidence>
<feature type="transmembrane region" description="Helical" evidence="4">
    <location>
        <begin position="199"/>
        <end position="224"/>
    </location>
</feature>
<dbReference type="EMBL" id="SPQT01000042">
    <property type="protein sequence ID" value="TFV38422.1"/>
    <property type="molecule type" value="Genomic_DNA"/>
</dbReference>
<dbReference type="InterPro" id="IPR020846">
    <property type="entry name" value="MFS_dom"/>
</dbReference>
<dbReference type="PANTHER" id="PTHR11360:SF284">
    <property type="entry name" value="EG:103B4.3 PROTEIN-RELATED"/>
    <property type="match status" value="1"/>
</dbReference>
<dbReference type="CDD" id="cd17355">
    <property type="entry name" value="MFS_YcxA_like"/>
    <property type="match status" value="1"/>
</dbReference>
<evidence type="ECO:0000313" key="6">
    <source>
        <dbReference type="EMBL" id="TFV38422.1"/>
    </source>
</evidence>
<keyword evidence="1 4" id="KW-0812">Transmembrane</keyword>
<organism evidence="6 7">
    <name type="scientific">Bradyrhizobium niftali</name>
    <dbReference type="NCBI Taxonomy" id="2560055"/>
    <lineage>
        <taxon>Bacteria</taxon>
        <taxon>Pseudomonadati</taxon>
        <taxon>Pseudomonadota</taxon>
        <taxon>Alphaproteobacteria</taxon>
        <taxon>Hyphomicrobiales</taxon>
        <taxon>Nitrobacteraceae</taxon>
        <taxon>Bradyrhizobium</taxon>
    </lineage>
</organism>
<evidence type="ECO:0000256" key="2">
    <source>
        <dbReference type="ARBA" id="ARBA00022989"/>
    </source>
</evidence>
<feature type="transmembrane region" description="Helical" evidence="4">
    <location>
        <begin position="68"/>
        <end position="88"/>
    </location>
</feature>
<dbReference type="InterPro" id="IPR036259">
    <property type="entry name" value="MFS_trans_sf"/>
</dbReference>
<dbReference type="GO" id="GO:0022857">
    <property type="term" value="F:transmembrane transporter activity"/>
    <property type="evidence" value="ECO:0007669"/>
    <property type="project" value="InterPro"/>
</dbReference>
<dbReference type="InterPro" id="IPR050327">
    <property type="entry name" value="Proton-linked_MCT"/>
</dbReference>
<dbReference type="PROSITE" id="PS50850">
    <property type="entry name" value="MFS"/>
    <property type="match status" value="1"/>
</dbReference>
<dbReference type="Proteomes" id="UP000297966">
    <property type="component" value="Unassembled WGS sequence"/>
</dbReference>
<feature type="transmembrane region" description="Helical" evidence="4">
    <location>
        <begin position="282"/>
        <end position="302"/>
    </location>
</feature>
<evidence type="ECO:0000259" key="5">
    <source>
        <dbReference type="PROSITE" id="PS50850"/>
    </source>
</evidence>
<keyword evidence="3 4" id="KW-0472">Membrane</keyword>
<dbReference type="Gene3D" id="1.20.1250.20">
    <property type="entry name" value="MFS general substrate transporter like domains"/>
    <property type="match status" value="2"/>
</dbReference>
<feature type="transmembrane region" description="Helical" evidence="4">
    <location>
        <begin position="309"/>
        <end position="330"/>
    </location>
</feature>
<dbReference type="PANTHER" id="PTHR11360">
    <property type="entry name" value="MONOCARBOXYLATE TRANSPORTER"/>
    <property type="match status" value="1"/>
</dbReference>
<dbReference type="Pfam" id="PF07690">
    <property type="entry name" value="MFS_1"/>
    <property type="match status" value="1"/>
</dbReference>
<dbReference type="OrthoDB" id="146345at2"/>
<name>A0A4Y9L9F7_9BRAD</name>
<gene>
    <name evidence="6" type="ORF">E4K65_42200</name>
</gene>
<dbReference type="SUPFAM" id="SSF103473">
    <property type="entry name" value="MFS general substrate transporter"/>
    <property type="match status" value="1"/>
</dbReference>
<feature type="transmembrane region" description="Helical" evidence="4">
    <location>
        <begin position="100"/>
        <end position="118"/>
    </location>
</feature>
<feature type="transmembrane region" description="Helical" evidence="4">
    <location>
        <begin position="130"/>
        <end position="152"/>
    </location>
</feature>
<reference evidence="6 7" key="1">
    <citation type="submission" date="2019-03" db="EMBL/GenBank/DDBJ databases">
        <title>Bradyrhizobium diversity isolated from nodules of Chamaecrista fasciculata.</title>
        <authorList>
            <person name="Klepa M.S."/>
            <person name="Urquiaga M.O."/>
            <person name="Hungria M."/>
            <person name="Delamuta J.R."/>
        </authorList>
    </citation>
    <scope>NUCLEOTIDE SEQUENCE [LARGE SCALE GENOMIC DNA]</scope>
    <source>
        <strain evidence="6 7">CNPSo 3448</strain>
    </source>
</reference>
<protein>
    <submittedName>
        <fullName evidence="6">MFS transporter</fullName>
    </submittedName>
</protein>
<accession>A0A4Y9L9F7</accession>
<feature type="transmembrane region" description="Helical" evidence="4">
    <location>
        <begin position="164"/>
        <end position="187"/>
    </location>
</feature>
<evidence type="ECO:0000256" key="4">
    <source>
        <dbReference type="SAM" id="Phobius"/>
    </source>
</evidence>
<dbReference type="AlphaFoldDB" id="A0A4Y9L9F7"/>
<keyword evidence="2 4" id="KW-1133">Transmembrane helix</keyword>
<feature type="transmembrane region" description="Helical" evidence="4">
    <location>
        <begin position="401"/>
        <end position="420"/>
    </location>
</feature>
<dbReference type="InterPro" id="IPR011701">
    <property type="entry name" value="MFS"/>
</dbReference>
<keyword evidence="7" id="KW-1185">Reference proteome</keyword>
<feature type="transmembrane region" description="Helical" evidence="4">
    <location>
        <begin position="36"/>
        <end position="56"/>
    </location>
</feature>
<comment type="caution">
    <text evidence="6">The sequence shown here is derived from an EMBL/GenBank/DDBJ whole genome shotgun (WGS) entry which is preliminary data.</text>
</comment>
<feature type="domain" description="Major facilitator superfamily (MFS) profile" evidence="5">
    <location>
        <begin position="37"/>
        <end position="424"/>
    </location>
</feature>
<evidence type="ECO:0000313" key="7">
    <source>
        <dbReference type="Proteomes" id="UP000297966"/>
    </source>
</evidence>
<feature type="transmembrane region" description="Helical" evidence="4">
    <location>
        <begin position="245"/>
        <end position="270"/>
    </location>
</feature>
<feature type="transmembrane region" description="Helical" evidence="4">
    <location>
        <begin position="336"/>
        <end position="362"/>
    </location>
</feature>
<proteinExistence type="predicted"/>
<evidence type="ECO:0000256" key="1">
    <source>
        <dbReference type="ARBA" id="ARBA00022692"/>
    </source>
</evidence>
<feature type="transmembrane region" description="Helical" evidence="4">
    <location>
        <begin position="369"/>
        <end position="389"/>
    </location>
</feature>